<evidence type="ECO:0000313" key="3">
    <source>
        <dbReference type="Proteomes" id="UP000324897"/>
    </source>
</evidence>
<comment type="caution">
    <text evidence="2">The sequence shown here is derived from an EMBL/GenBank/DDBJ whole genome shotgun (WGS) entry which is preliminary data.</text>
</comment>
<accession>A0A5J9ST94</accession>
<dbReference type="GO" id="GO:0005737">
    <property type="term" value="C:cytoplasm"/>
    <property type="evidence" value="ECO:0007669"/>
    <property type="project" value="TreeGrafter"/>
</dbReference>
<dbReference type="EMBL" id="RWGY01000355">
    <property type="protein sequence ID" value="TVU02188.1"/>
    <property type="molecule type" value="Genomic_DNA"/>
</dbReference>
<dbReference type="PANTHER" id="PTHR18460:SF3">
    <property type="entry name" value="TELO2-INTERACTING PROTEIN 1 HOMOLOG"/>
    <property type="match status" value="1"/>
</dbReference>
<dbReference type="InterPro" id="IPR016024">
    <property type="entry name" value="ARM-type_fold"/>
</dbReference>
<dbReference type="PANTHER" id="PTHR18460">
    <property type="entry name" value="TEL2 INTERACTING PROTEIN 1 TTI1 FAMILY MEMBER"/>
    <property type="match status" value="1"/>
</dbReference>
<name>A0A5J9ST94_9POAL</name>
<evidence type="ECO:0000259" key="1">
    <source>
        <dbReference type="Pfam" id="PF24173"/>
    </source>
</evidence>
<sequence>MVMEAAAASDETLAAVFAQLKPHTVSLLDLLRSRGGSRPSLAAAASSLRSMVAFLRSAPAPALQLCFEYPHSLSPAQPSPYTVFPLLLLLDAAVQCRKDGNPPGKIAGELDIADAVAEGGLACLEVLLTKCRLTSVCQMVAMLKKLTSGAMLSPSEASEEFRGGIIRCFRAMILQLQPCSDRSCSCNQATVLPTKPTVTSLEVGTVVRSKHSAQPEECLLAFLRSQNASAAVGHWLSLLLQASELEASRGHRGSADVRKESLYTLRILIAKIGSADALAFFLPGIVSRLGKVLYTSKTMITGAAGSSLSIEQAILGLTEALMIVLNDKENLSSRSTPTNEICAHSSGDSGSTEHVLQMLRQLPNRSISEQIVHDEVSSDFTSDANNSSVDRKALHVKRTKKWLEETSSNVDKLLSATFPHLSIHSSEKVRRSVVSGVRGLLSCCGCTLKGSKTLLVECLCVLACDDAAAVSESAQDALDYLFKEGYNYITENEISDIFTRLVDRLPQVVLGSEETTALSHARRLLALTFFAGPQFLINHLHRSPVIATRFFDCLGLCISHSSQFSGSMEKLIVSKPLSVGFLYSVADLKSGAYSKDATHSSLHAMSTTAASKVSVIQDNGLTNAILGAVEYELPHIPPWFVHTSSRKLYLALAGTIRLVGLSTVSGEQNAASLSVFVDILLDQFRRLSTELRAKDIYKDDMQRWYVKSEAGQKLRQASSAVCMLNELMYGLSDRSLGMFSQLFKKSSAQLMSKACQNDQLRACDKHQGVTNEREIWGINEQKGTKDNILHCIGSILHEYVSPEVWDLPTEKDTELGLADSNLPLHFFRDTSALHTVMIEGIGVLGVVLGQDFARSGFMHSSLYLLLRELISSSAQIRIASDAVLRALAAAGGHCSVGQFVVANADYVVDSLCRQLRHLDMNPHVPDILASMLGYIGASRDILPFLEEPMRAVSSELQVLGRHDHPHLTVPFLKAVSEIAKACGHESTSLPDEALSFHGKVSSEGQAVQHMIEKRMESSAMSERMDVDAQPDFMNLEYWEDLLCKLNEMRRYRRIVGSLAGSCLSAATPLLSSTKETACLVALDIIENAILSVAKVEEAFKCENRSKTVIEEAIQFLSFDELLDDADATEDADENRLLPAMNKLWPYLIICLRNKISVPVVRKCTGVLSKAIAISGGDFYVRRFHKDGSSIWRLLALSPFHRKRMSLMDEKAIILPYRDTSLTSEEPMAEISSQKIQIAVLDMIAEVSSNKRSAIALESVLKKVCGLVVGIAYSSLTGLREAAVRALAGLAGIDADLVWLLLADVYYSLNQREMPVPPSQDLVEISDILPPPMSTREYLFVQYGGEGVRCDVDPSSVNEVFKRMQDAVLT</sequence>
<evidence type="ECO:0000313" key="2">
    <source>
        <dbReference type="EMBL" id="TVU02188.1"/>
    </source>
</evidence>
<dbReference type="Pfam" id="PF21547">
    <property type="entry name" value="TTI1"/>
    <property type="match status" value="1"/>
</dbReference>
<dbReference type="InterPro" id="IPR052587">
    <property type="entry name" value="TELO2-interacting_protein_1"/>
</dbReference>
<dbReference type="Pfam" id="PF24173">
    <property type="entry name" value="TPR_TTI1_N"/>
    <property type="match status" value="1"/>
</dbReference>
<dbReference type="OrthoDB" id="49511at2759"/>
<proteinExistence type="predicted"/>
<protein>
    <recommendedName>
        <fullName evidence="1">TTI1 N-terminal TPR domain-containing protein</fullName>
    </recommendedName>
</protein>
<keyword evidence="3" id="KW-1185">Reference proteome</keyword>
<feature type="non-terminal residue" evidence="2">
    <location>
        <position position="1"/>
    </location>
</feature>
<dbReference type="InterPro" id="IPR057566">
    <property type="entry name" value="TPR_TTI1_N"/>
</dbReference>
<dbReference type="Proteomes" id="UP000324897">
    <property type="component" value="Unassembled WGS sequence"/>
</dbReference>
<dbReference type="InterPro" id="IPR049362">
    <property type="entry name" value="TTI1_rpt"/>
</dbReference>
<gene>
    <name evidence="2" type="ORF">EJB05_52331</name>
</gene>
<feature type="domain" description="TTI1 N-terminal TPR" evidence="1">
    <location>
        <begin position="224"/>
        <end position="466"/>
    </location>
</feature>
<dbReference type="Gramene" id="TVU02188">
    <property type="protein sequence ID" value="TVU02188"/>
    <property type="gene ID" value="EJB05_52331"/>
</dbReference>
<reference evidence="2 3" key="1">
    <citation type="journal article" date="2019" name="Sci. Rep.">
        <title>A high-quality genome of Eragrostis curvula grass provides insights into Poaceae evolution and supports new strategies to enhance forage quality.</title>
        <authorList>
            <person name="Carballo J."/>
            <person name="Santos B.A.C.M."/>
            <person name="Zappacosta D."/>
            <person name="Garbus I."/>
            <person name="Selva J.P."/>
            <person name="Gallo C.A."/>
            <person name="Diaz A."/>
            <person name="Albertini E."/>
            <person name="Caccamo M."/>
            <person name="Echenique V."/>
        </authorList>
    </citation>
    <scope>NUCLEOTIDE SEQUENCE [LARGE SCALE GENOMIC DNA]</scope>
    <source>
        <strain evidence="3">cv. Victoria</strain>
        <tissue evidence="2">Leaf</tissue>
    </source>
</reference>
<organism evidence="2 3">
    <name type="scientific">Eragrostis curvula</name>
    <name type="common">weeping love grass</name>
    <dbReference type="NCBI Taxonomy" id="38414"/>
    <lineage>
        <taxon>Eukaryota</taxon>
        <taxon>Viridiplantae</taxon>
        <taxon>Streptophyta</taxon>
        <taxon>Embryophyta</taxon>
        <taxon>Tracheophyta</taxon>
        <taxon>Spermatophyta</taxon>
        <taxon>Magnoliopsida</taxon>
        <taxon>Liliopsida</taxon>
        <taxon>Poales</taxon>
        <taxon>Poaceae</taxon>
        <taxon>PACMAD clade</taxon>
        <taxon>Chloridoideae</taxon>
        <taxon>Eragrostideae</taxon>
        <taxon>Eragrostidinae</taxon>
        <taxon>Eragrostis</taxon>
    </lineage>
</organism>
<dbReference type="SUPFAM" id="SSF48371">
    <property type="entry name" value="ARM repeat"/>
    <property type="match status" value="1"/>
</dbReference>